<dbReference type="KEGG" id="pgv:SL003B_2391"/>
<organism evidence="1 2">
    <name type="scientific">Polymorphum gilvum (strain LMG 25793 / CGMCC 1.9160 / SL003B-26A1)</name>
    <dbReference type="NCBI Taxonomy" id="991905"/>
    <lineage>
        <taxon>Bacteria</taxon>
        <taxon>Pseudomonadati</taxon>
        <taxon>Pseudomonadota</taxon>
        <taxon>Alphaproteobacteria</taxon>
        <taxon>Rhodobacterales</taxon>
        <taxon>Paracoccaceae</taxon>
        <taxon>Polymorphum</taxon>
    </lineage>
</organism>
<dbReference type="OrthoDB" id="9795973at2"/>
<dbReference type="SUPFAM" id="SSF102400">
    <property type="entry name" value="DNA polymerase III chi subunit"/>
    <property type="match status" value="1"/>
</dbReference>
<dbReference type="GO" id="GO:0003677">
    <property type="term" value="F:DNA binding"/>
    <property type="evidence" value="ECO:0007669"/>
    <property type="project" value="InterPro"/>
</dbReference>
<dbReference type="GO" id="GO:0006260">
    <property type="term" value="P:DNA replication"/>
    <property type="evidence" value="ECO:0007669"/>
    <property type="project" value="InterPro"/>
</dbReference>
<keyword evidence="2" id="KW-1185">Reference proteome</keyword>
<dbReference type="eggNOG" id="COG2927">
    <property type="taxonomic scope" value="Bacteria"/>
</dbReference>
<dbReference type="PANTHER" id="PTHR38767">
    <property type="entry name" value="DNA POLYMERASE III SUBUNIT CHI"/>
    <property type="match status" value="1"/>
</dbReference>
<dbReference type="HOGENOM" id="CLU_131584_4_0_5"/>
<gene>
    <name evidence="1" type="ordered locus">SL003B_2391</name>
</gene>
<dbReference type="Gene3D" id="3.40.50.10110">
    <property type="entry name" value="DNA polymerase III subunit chi"/>
    <property type="match status" value="1"/>
</dbReference>
<name>F2J1L5_POLGS</name>
<sequence>MSAEALFYHLQHQPLEAMLPGLLMKCLDRDWRVVVQTGSPERCAALDAHLWTFADDAFLPHGTAADGHAEDQPIFLTAAGDNPNRATVRFLVDRAQPPPLAGYERVVYVFDGRDPEAVAEARLRWKEAKEQGFTVTYWQQGENGGWERKA</sequence>
<dbReference type="InterPro" id="IPR007459">
    <property type="entry name" value="DNA_pol3_chi"/>
</dbReference>
<dbReference type="EMBL" id="CP002568">
    <property type="protein sequence ID" value="ADZ70816.1"/>
    <property type="molecule type" value="Genomic_DNA"/>
</dbReference>
<proteinExistence type="predicted"/>
<dbReference type="GO" id="GO:0003887">
    <property type="term" value="F:DNA-directed DNA polymerase activity"/>
    <property type="evidence" value="ECO:0007669"/>
    <property type="project" value="InterPro"/>
</dbReference>
<dbReference type="NCBIfam" id="NF004347">
    <property type="entry name" value="PRK05728.1-4"/>
    <property type="match status" value="1"/>
</dbReference>
<accession>F2J1L5</accession>
<dbReference type="RefSeq" id="WP_013653131.1">
    <property type="nucleotide sequence ID" value="NC_015259.1"/>
</dbReference>
<protein>
    <submittedName>
        <fullName evidence="1">Putative DNA polymerase III, chi subunit protein</fullName>
    </submittedName>
</protein>
<dbReference type="Pfam" id="PF04364">
    <property type="entry name" value="DNA_pol3_chi"/>
    <property type="match status" value="1"/>
</dbReference>
<dbReference type="GO" id="GO:0032298">
    <property type="term" value="P:positive regulation of DNA-templated DNA replication initiation"/>
    <property type="evidence" value="ECO:0007669"/>
    <property type="project" value="TreeGrafter"/>
</dbReference>
<dbReference type="STRING" id="991905.SL003B_2391"/>
<dbReference type="AlphaFoldDB" id="F2J1L5"/>
<dbReference type="Proteomes" id="UP000008130">
    <property type="component" value="Chromosome"/>
</dbReference>
<evidence type="ECO:0000313" key="1">
    <source>
        <dbReference type="EMBL" id="ADZ70816.1"/>
    </source>
</evidence>
<dbReference type="InterPro" id="IPR036768">
    <property type="entry name" value="PolIII_chi_sf"/>
</dbReference>
<dbReference type="PATRIC" id="fig|991905.3.peg.2451"/>
<reference evidence="1 2" key="1">
    <citation type="journal article" date="2011" name="J. Bacteriol.">
        <title>Complete genome sequence of Polymorphum gilvum SL003B-26A1T, a crude oil-degrading bacterium from oil-polluted saline soil.</title>
        <authorList>
            <person name="Li S.G."/>
            <person name="Tang Y.Q."/>
            <person name="Nie Y."/>
            <person name="Cai M."/>
            <person name="Wu X.L."/>
        </authorList>
    </citation>
    <scope>NUCLEOTIDE SEQUENCE [LARGE SCALE GENOMIC DNA]</scope>
    <source>
        <strain evidence="2">LMG 25793 / CGMCC 1.9160 / SL003B-26A1</strain>
    </source>
</reference>
<evidence type="ECO:0000313" key="2">
    <source>
        <dbReference type="Proteomes" id="UP000008130"/>
    </source>
</evidence>
<dbReference type="PANTHER" id="PTHR38767:SF1">
    <property type="entry name" value="DNA POLYMERASE III SUBUNIT CHI"/>
    <property type="match status" value="1"/>
</dbReference>